<dbReference type="PANTHER" id="PTHR19848:SF8">
    <property type="entry name" value="F-BOX AND WD REPEAT DOMAIN CONTAINING 7"/>
    <property type="match status" value="1"/>
</dbReference>
<dbReference type="OrthoDB" id="1932312at2759"/>
<dbReference type="Proteomes" id="UP000612746">
    <property type="component" value="Unassembled WGS sequence"/>
</dbReference>
<evidence type="ECO:0008006" key="6">
    <source>
        <dbReference type="Google" id="ProtNLM"/>
    </source>
</evidence>
<reference evidence="4" key="1">
    <citation type="submission" date="2020-12" db="EMBL/GenBank/DDBJ databases">
        <title>Metabolic potential, ecology and presence of endohyphal bacteria is reflected in genomic diversity of Mucoromycotina.</title>
        <authorList>
            <person name="Muszewska A."/>
            <person name="Okrasinska A."/>
            <person name="Steczkiewicz K."/>
            <person name="Drgas O."/>
            <person name="Orlowska M."/>
            <person name="Perlinska-Lenart U."/>
            <person name="Aleksandrzak-Piekarczyk T."/>
            <person name="Szatraj K."/>
            <person name="Zielenkiewicz U."/>
            <person name="Pilsyk S."/>
            <person name="Malc E."/>
            <person name="Mieczkowski P."/>
            <person name="Kruszewska J.S."/>
            <person name="Biernat P."/>
            <person name="Pawlowska J."/>
        </authorList>
    </citation>
    <scope>NUCLEOTIDE SEQUENCE</scope>
    <source>
        <strain evidence="4">WA0000051536</strain>
    </source>
</reference>
<dbReference type="InterPro" id="IPR006594">
    <property type="entry name" value="LisH"/>
</dbReference>
<dbReference type="InterPro" id="IPR036322">
    <property type="entry name" value="WD40_repeat_dom_sf"/>
</dbReference>
<dbReference type="AlphaFoldDB" id="A0A8H7PWV4"/>
<keyword evidence="2" id="KW-0677">Repeat</keyword>
<evidence type="ECO:0000256" key="1">
    <source>
        <dbReference type="ARBA" id="ARBA00022574"/>
    </source>
</evidence>
<protein>
    <recommendedName>
        <fullName evidence="6">WD40 repeat-like protein</fullName>
    </recommendedName>
</protein>
<comment type="caution">
    <text evidence="4">The sequence shown here is derived from an EMBL/GenBank/DDBJ whole genome shotgun (WGS) entry which is preliminary data.</text>
</comment>
<feature type="repeat" description="WD" evidence="3">
    <location>
        <begin position="371"/>
        <end position="409"/>
    </location>
</feature>
<evidence type="ECO:0000313" key="4">
    <source>
        <dbReference type="EMBL" id="KAG2180646.1"/>
    </source>
</evidence>
<dbReference type="SMART" id="SM00320">
    <property type="entry name" value="WD40"/>
    <property type="match status" value="4"/>
</dbReference>
<sequence>MSSADSNAKAHALVYQFLQLNGYTQTAELFEKESHSVAYVDSHILKTTPDVPLSQLIQEHELNSVVGAMKNTDIHKNHWEKDLVEGDGSHPTILENTLKGVHEGNILYVSIHNLGSMKVIVTASGDKSVKFTDLATGDIVKCFNHHRAGVLSVDFHPQKPNWMLTTSMDLQTVISDTETEAVIQRFTDHSKFVVRGIFSPDGQWMATASYDRSLCIYTWNEQSGYQLTKKFGPLVGNVEAICFLPDSSALVAGVRDDNYLHYISLKDFTDTRYNMNSNGDDWVSFTPMWISVSPNGKYVLVSTDDSNGRVILFGIHSSVQLRNFYGSATDSLSAAPRHCWDSNGKYVYIAGGNDCRIRVIEVKTATVSYELSGHTAMIRSLAFDPITGLASTGFDKTVRLWRSEDTTMR</sequence>
<dbReference type="PROSITE" id="PS50082">
    <property type="entry name" value="WD_REPEATS_2"/>
    <property type="match status" value="1"/>
</dbReference>
<dbReference type="PROSITE" id="PS50294">
    <property type="entry name" value="WD_REPEATS_REGION"/>
    <property type="match status" value="1"/>
</dbReference>
<dbReference type="Gene3D" id="2.130.10.10">
    <property type="entry name" value="YVTN repeat-like/Quinoprotein amine dehydrogenase"/>
    <property type="match status" value="2"/>
</dbReference>
<dbReference type="InterPro" id="IPR001680">
    <property type="entry name" value="WD40_rpt"/>
</dbReference>
<dbReference type="EMBL" id="JAEPRA010000009">
    <property type="protein sequence ID" value="KAG2180646.1"/>
    <property type="molecule type" value="Genomic_DNA"/>
</dbReference>
<dbReference type="PANTHER" id="PTHR19848">
    <property type="entry name" value="WD40 REPEAT PROTEIN"/>
    <property type="match status" value="1"/>
</dbReference>
<proteinExistence type="predicted"/>
<name>A0A8H7PWV4_9FUNG</name>
<dbReference type="PROSITE" id="PS50896">
    <property type="entry name" value="LISH"/>
    <property type="match status" value="1"/>
</dbReference>
<dbReference type="InterPro" id="IPR015943">
    <property type="entry name" value="WD40/YVTN_repeat-like_dom_sf"/>
</dbReference>
<accession>A0A8H7PWV4</accession>
<keyword evidence="5" id="KW-1185">Reference proteome</keyword>
<keyword evidence="1 3" id="KW-0853">WD repeat</keyword>
<organism evidence="4 5">
    <name type="scientific">Umbelopsis vinacea</name>
    <dbReference type="NCBI Taxonomy" id="44442"/>
    <lineage>
        <taxon>Eukaryota</taxon>
        <taxon>Fungi</taxon>
        <taxon>Fungi incertae sedis</taxon>
        <taxon>Mucoromycota</taxon>
        <taxon>Mucoromycotina</taxon>
        <taxon>Umbelopsidomycetes</taxon>
        <taxon>Umbelopsidales</taxon>
        <taxon>Umbelopsidaceae</taxon>
        <taxon>Umbelopsis</taxon>
    </lineage>
</organism>
<evidence type="ECO:0000256" key="3">
    <source>
        <dbReference type="PROSITE-ProRule" id="PRU00221"/>
    </source>
</evidence>
<gene>
    <name evidence="4" type="ORF">INT44_003653</name>
</gene>
<evidence type="ECO:0000313" key="5">
    <source>
        <dbReference type="Proteomes" id="UP000612746"/>
    </source>
</evidence>
<dbReference type="Pfam" id="PF00400">
    <property type="entry name" value="WD40"/>
    <property type="match status" value="2"/>
</dbReference>
<dbReference type="SUPFAM" id="SSF50978">
    <property type="entry name" value="WD40 repeat-like"/>
    <property type="match status" value="1"/>
</dbReference>
<dbReference type="SMART" id="SM00667">
    <property type="entry name" value="LisH"/>
    <property type="match status" value="1"/>
</dbReference>
<dbReference type="Pfam" id="PF08513">
    <property type="entry name" value="LisH"/>
    <property type="match status" value="1"/>
</dbReference>
<evidence type="ECO:0000256" key="2">
    <source>
        <dbReference type="ARBA" id="ARBA00022737"/>
    </source>
</evidence>